<accession>Q1QQL9</accession>
<dbReference type="Proteomes" id="UP000001953">
    <property type="component" value="Chromosome"/>
</dbReference>
<gene>
    <name evidence="1" type="ordered locus">Nham_0589</name>
</gene>
<dbReference type="KEGG" id="nha:Nham_0589"/>
<dbReference type="eggNOG" id="ENOG502ZJEP">
    <property type="taxonomic scope" value="Bacteria"/>
</dbReference>
<dbReference type="AlphaFoldDB" id="Q1QQL9"/>
<dbReference type="RefSeq" id="WP_011509182.1">
    <property type="nucleotide sequence ID" value="NC_007964.1"/>
</dbReference>
<organism evidence="1 2">
    <name type="scientific">Nitrobacter hamburgensis (strain DSM 10229 / NCIMB 13809 / X14)</name>
    <dbReference type="NCBI Taxonomy" id="323097"/>
    <lineage>
        <taxon>Bacteria</taxon>
        <taxon>Pseudomonadati</taxon>
        <taxon>Pseudomonadota</taxon>
        <taxon>Alphaproteobacteria</taxon>
        <taxon>Hyphomicrobiales</taxon>
        <taxon>Nitrobacteraceae</taxon>
        <taxon>Nitrobacter</taxon>
    </lineage>
</organism>
<name>Q1QQL9_NITHX</name>
<reference evidence="1 2" key="1">
    <citation type="submission" date="2006-03" db="EMBL/GenBank/DDBJ databases">
        <title>Complete sequence of chromosome of Nitrobacter hamburgensis X14.</title>
        <authorList>
            <consortium name="US DOE Joint Genome Institute"/>
            <person name="Copeland A."/>
            <person name="Lucas S."/>
            <person name="Lapidus A."/>
            <person name="Barry K."/>
            <person name="Detter J.C."/>
            <person name="Glavina del Rio T."/>
            <person name="Hammon N."/>
            <person name="Israni S."/>
            <person name="Dalin E."/>
            <person name="Tice H."/>
            <person name="Pitluck S."/>
            <person name="Chain P."/>
            <person name="Malfatti S."/>
            <person name="Shin M."/>
            <person name="Vergez L."/>
            <person name="Schmutz J."/>
            <person name="Larimer F."/>
            <person name="Land M."/>
            <person name="Hauser L."/>
            <person name="Kyrpides N."/>
            <person name="Ivanova N."/>
            <person name="Ward B."/>
            <person name="Arp D."/>
            <person name="Klotz M."/>
            <person name="Stein L."/>
            <person name="O'Mullan G."/>
            <person name="Starkenburg S."/>
            <person name="Sayavedra L."/>
            <person name="Poret-Peterson A.T."/>
            <person name="Gentry M.E."/>
            <person name="Bruce D."/>
            <person name="Richardson P."/>
        </authorList>
    </citation>
    <scope>NUCLEOTIDE SEQUENCE [LARGE SCALE GENOMIC DNA]</scope>
    <source>
        <strain evidence="2">DSM 10229 / NCIMB 13809 / X14</strain>
    </source>
</reference>
<proteinExistence type="predicted"/>
<sequence length="81" mass="8659">MSALLSPPEDIVMCKHVHIESARAALARAAWVRGEAPAYGEDAVTDLLTDIRHLCAAAGLDFDRCDRVAAMHFEAEHGGAS</sequence>
<dbReference type="EMBL" id="CP000319">
    <property type="protein sequence ID" value="ABE61478.1"/>
    <property type="molecule type" value="Genomic_DNA"/>
</dbReference>
<dbReference type="HOGENOM" id="CLU_195265_0_0_5"/>
<keyword evidence="2" id="KW-1185">Reference proteome</keyword>
<evidence type="ECO:0000313" key="1">
    <source>
        <dbReference type="EMBL" id="ABE61478.1"/>
    </source>
</evidence>
<evidence type="ECO:0000313" key="2">
    <source>
        <dbReference type="Proteomes" id="UP000001953"/>
    </source>
</evidence>
<protein>
    <submittedName>
        <fullName evidence="1">Uncharacterized protein</fullName>
    </submittedName>
</protein>